<organism evidence="3 4">
    <name type="scientific">Roseinatronobacter domitianus</name>
    <dbReference type="NCBI Taxonomy" id="2940293"/>
    <lineage>
        <taxon>Bacteria</taxon>
        <taxon>Pseudomonadati</taxon>
        <taxon>Pseudomonadota</taxon>
        <taxon>Alphaproteobacteria</taxon>
        <taxon>Rhodobacterales</taxon>
        <taxon>Paracoccaceae</taxon>
        <taxon>Roseinatronobacter</taxon>
    </lineage>
</organism>
<dbReference type="Pfam" id="PF18818">
    <property type="entry name" value="MPTase-PolyVal"/>
    <property type="match status" value="1"/>
</dbReference>
<comment type="caution">
    <text evidence="3">The sequence shown here is derived from an EMBL/GenBank/DDBJ whole genome shotgun (WGS) entry which is preliminary data.</text>
</comment>
<evidence type="ECO:0000259" key="2">
    <source>
        <dbReference type="Pfam" id="PF18818"/>
    </source>
</evidence>
<accession>A0ABT0M5I3</accession>
<dbReference type="Pfam" id="PF08401">
    <property type="entry name" value="ArdcN"/>
    <property type="match status" value="1"/>
</dbReference>
<dbReference type="EMBL" id="JALZWP010000024">
    <property type="protein sequence ID" value="MCL1630120.1"/>
    <property type="molecule type" value="Genomic_DNA"/>
</dbReference>
<proteinExistence type="predicted"/>
<dbReference type="InterPro" id="IPR017113">
    <property type="entry name" value="Antirestriction_ArdC"/>
</dbReference>
<dbReference type="InterPro" id="IPR013610">
    <property type="entry name" value="ArdC_N"/>
</dbReference>
<dbReference type="RefSeq" id="WP_249060753.1">
    <property type="nucleotide sequence ID" value="NZ_JALZWP010000024.1"/>
</dbReference>
<reference evidence="3 4" key="1">
    <citation type="submission" date="2022-05" db="EMBL/GenBank/DDBJ databases">
        <title>Seasonal and diel survey of microbial diversity of the Tyrrhenian coast.</title>
        <authorList>
            <person name="Gattoni G."/>
            <person name="Corral P."/>
        </authorList>
    </citation>
    <scope>NUCLEOTIDE SEQUENCE [LARGE SCALE GENOMIC DNA]</scope>
    <source>
        <strain evidence="3 4">V10</strain>
    </source>
</reference>
<evidence type="ECO:0000313" key="3">
    <source>
        <dbReference type="EMBL" id="MCL1630120.1"/>
    </source>
</evidence>
<name>A0ABT0M5I3_9RHOB</name>
<feature type="domain" description="N-terminal" evidence="1">
    <location>
        <begin position="7"/>
        <end position="120"/>
    </location>
</feature>
<dbReference type="Proteomes" id="UP001202550">
    <property type="component" value="Unassembled WGS sequence"/>
</dbReference>
<evidence type="ECO:0000313" key="4">
    <source>
        <dbReference type="Proteomes" id="UP001202550"/>
    </source>
</evidence>
<dbReference type="PIRSF" id="PIRSF037112">
    <property type="entry name" value="Antirestriction_ArdC"/>
    <property type="match status" value="1"/>
</dbReference>
<protein>
    <submittedName>
        <fullName evidence="3">Zincin-like metallopeptidase domain-containing protein</fullName>
    </submittedName>
</protein>
<gene>
    <name evidence="3" type="ORF">M3N55_15450</name>
</gene>
<sequence>MAKIQFDVYQEVTDAILAEIEKGTPPWRQPWSGGAVAALPQKWNGEDYSGINVILLWATAATRGFASSRWMTFRQAKELGGMIRKGSKSSTSIKYGTFERENAETGLHEQVPFARAYRVFNADQIEGLPEEYYIQPEPGRTFDTETDARLDSWLMSRGADIRSSDEPSAYYHMKLDQIHLPRVEHFYSPSGYYATALHELMHWTGHHTRLARLDEAGEVKGRRDYAFEELVAEIGACMASVTLGIAPDFSQSAAYVESWAKVLKQDKRAIFRAAAQAQAAADFVRPEEAENAVEEAEAA</sequence>
<evidence type="ECO:0000259" key="1">
    <source>
        <dbReference type="Pfam" id="PF08401"/>
    </source>
</evidence>
<keyword evidence="4" id="KW-1185">Reference proteome</keyword>
<dbReference type="InterPro" id="IPR041459">
    <property type="entry name" value="MPTase-PolyVal"/>
</dbReference>
<feature type="domain" description="Polyvalent protein metallopeptidase" evidence="2">
    <location>
        <begin position="149"/>
        <end position="276"/>
    </location>
</feature>